<comment type="similarity">
    <text evidence="2">Belongs to the COX20 family.</text>
</comment>
<evidence type="ECO:0000256" key="6">
    <source>
        <dbReference type="ARBA" id="ARBA00022989"/>
    </source>
</evidence>
<dbReference type="PANTHER" id="PTHR31586">
    <property type="entry name" value="CYTOCHROME C OXIDASE PROTEIN 20"/>
    <property type="match status" value="1"/>
</dbReference>
<feature type="region of interest" description="Disordered" evidence="9">
    <location>
        <begin position="40"/>
        <end position="69"/>
    </location>
</feature>
<keyword evidence="6" id="KW-1133">Transmembrane helix</keyword>
<evidence type="ECO:0000256" key="8">
    <source>
        <dbReference type="ARBA" id="ARBA00023136"/>
    </source>
</evidence>
<evidence type="ECO:0000256" key="4">
    <source>
        <dbReference type="ARBA" id="ARBA00022692"/>
    </source>
</evidence>
<proteinExistence type="inferred from homology"/>
<dbReference type="Proteomes" id="UP001140094">
    <property type="component" value="Unassembled WGS sequence"/>
</dbReference>
<sequence>MFAIPPRGGSFRAGSASALAICDCVVPLSGSASARTAANTPAAIVHHQPVRPMPTDDRPDARGDPQKAPTTLTDIAKAHSFGDLRNVVRNEPCAREGLLYGLGSAAAAAMLGLFKRGSLLSAGNWGVATFAVIAVAAKQLCHFQRAHEHAMARTLLDKHDGSGSPNVDGFRPAAPPTNQPPPKRD</sequence>
<keyword evidence="5" id="KW-0999">Mitochondrion inner membrane</keyword>
<evidence type="ECO:0000256" key="1">
    <source>
        <dbReference type="ARBA" id="ARBA00004273"/>
    </source>
</evidence>
<evidence type="ECO:0000256" key="5">
    <source>
        <dbReference type="ARBA" id="ARBA00022792"/>
    </source>
</evidence>
<dbReference type="EMBL" id="JANBUO010001511">
    <property type="protein sequence ID" value="KAJ2797951.1"/>
    <property type="molecule type" value="Genomic_DNA"/>
</dbReference>
<evidence type="ECO:0000256" key="9">
    <source>
        <dbReference type="SAM" id="MobiDB-lite"/>
    </source>
</evidence>
<feature type="region of interest" description="Disordered" evidence="9">
    <location>
        <begin position="157"/>
        <end position="185"/>
    </location>
</feature>
<comment type="subcellular location">
    <subcellularLocation>
        <location evidence="1">Mitochondrion inner membrane</location>
    </subcellularLocation>
</comment>
<keyword evidence="8" id="KW-0472">Membrane</keyword>
<keyword evidence="7" id="KW-0496">Mitochondrion</keyword>
<gene>
    <name evidence="10" type="ORF">H4R20_004997</name>
</gene>
<keyword evidence="11" id="KW-1185">Reference proteome</keyword>
<dbReference type="OrthoDB" id="14603at2759"/>
<evidence type="ECO:0000256" key="3">
    <source>
        <dbReference type="ARBA" id="ARBA00017689"/>
    </source>
</evidence>
<accession>A0A9W8HSL1</accession>
<keyword evidence="4" id="KW-0812">Transmembrane</keyword>
<comment type="caution">
    <text evidence="10">The sequence shown here is derived from an EMBL/GenBank/DDBJ whole genome shotgun (WGS) entry which is preliminary data.</text>
</comment>
<dbReference type="PANTHER" id="PTHR31586:SF1">
    <property type="entry name" value="CYTOCHROME C OXIDASE ASSEMBLY PROTEIN COX20, MITOCHONDRIAL"/>
    <property type="match status" value="1"/>
</dbReference>
<reference evidence="10" key="1">
    <citation type="submission" date="2022-07" db="EMBL/GenBank/DDBJ databases">
        <title>Phylogenomic reconstructions and comparative analyses of Kickxellomycotina fungi.</title>
        <authorList>
            <person name="Reynolds N.K."/>
            <person name="Stajich J.E."/>
            <person name="Barry K."/>
            <person name="Grigoriev I.V."/>
            <person name="Crous P."/>
            <person name="Smith M.E."/>
        </authorList>
    </citation>
    <scope>NUCLEOTIDE SEQUENCE</scope>
    <source>
        <strain evidence="10">NRRL 1565</strain>
    </source>
</reference>
<organism evidence="10 11">
    <name type="scientific">Coemansia guatemalensis</name>
    <dbReference type="NCBI Taxonomy" id="2761395"/>
    <lineage>
        <taxon>Eukaryota</taxon>
        <taxon>Fungi</taxon>
        <taxon>Fungi incertae sedis</taxon>
        <taxon>Zoopagomycota</taxon>
        <taxon>Kickxellomycotina</taxon>
        <taxon>Kickxellomycetes</taxon>
        <taxon>Kickxellales</taxon>
        <taxon>Kickxellaceae</taxon>
        <taxon>Coemansia</taxon>
    </lineage>
</organism>
<dbReference type="InterPro" id="IPR022533">
    <property type="entry name" value="Cox20"/>
</dbReference>
<dbReference type="Pfam" id="PF12597">
    <property type="entry name" value="Cox20"/>
    <property type="match status" value="1"/>
</dbReference>
<evidence type="ECO:0000313" key="11">
    <source>
        <dbReference type="Proteomes" id="UP001140094"/>
    </source>
</evidence>
<name>A0A9W8HSL1_9FUNG</name>
<evidence type="ECO:0000313" key="10">
    <source>
        <dbReference type="EMBL" id="KAJ2797951.1"/>
    </source>
</evidence>
<protein>
    <recommendedName>
        <fullName evidence="3">Cytochrome c oxidase assembly protein COX20, mitochondrial</fullName>
    </recommendedName>
</protein>
<dbReference type="GO" id="GO:0033617">
    <property type="term" value="P:mitochondrial respiratory chain complex IV assembly"/>
    <property type="evidence" value="ECO:0007669"/>
    <property type="project" value="InterPro"/>
</dbReference>
<evidence type="ECO:0000256" key="2">
    <source>
        <dbReference type="ARBA" id="ARBA00009575"/>
    </source>
</evidence>
<feature type="compositionally biased region" description="Basic and acidic residues" evidence="9">
    <location>
        <begin position="54"/>
        <end position="65"/>
    </location>
</feature>
<dbReference type="GO" id="GO:0005743">
    <property type="term" value="C:mitochondrial inner membrane"/>
    <property type="evidence" value="ECO:0007669"/>
    <property type="project" value="UniProtKB-SubCell"/>
</dbReference>
<feature type="compositionally biased region" description="Pro residues" evidence="9">
    <location>
        <begin position="173"/>
        <end position="185"/>
    </location>
</feature>
<evidence type="ECO:0000256" key="7">
    <source>
        <dbReference type="ARBA" id="ARBA00023128"/>
    </source>
</evidence>
<dbReference type="AlphaFoldDB" id="A0A9W8HSL1"/>